<dbReference type="EMBL" id="JAKKPZ010000001">
    <property type="protein sequence ID" value="KAI1729505.1"/>
    <property type="molecule type" value="Genomic_DNA"/>
</dbReference>
<dbReference type="Proteomes" id="UP001201812">
    <property type="component" value="Unassembled WGS sequence"/>
</dbReference>
<accession>A0AAD4NMD7</accession>
<reference evidence="2" key="1">
    <citation type="submission" date="2022-01" db="EMBL/GenBank/DDBJ databases">
        <title>Genome Sequence Resource for Two Populations of Ditylenchus destructor, the Migratory Endoparasitic Phytonematode.</title>
        <authorList>
            <person name="Zhang H."/>
            <person name="Lin R."/>
            <person name="Xie B."/>
        </authorList>
    </citation>
    <scope>NUCLEOTIDE SEQUENCE</scope>
    <source>
        <strain evidence="2">BazhouSP</strain>
    </source>
</reference>
<name>A0AAD4NMD7_9BILA</name>
<sequence length="83" mass="9600">MIYSSLFRLIMCVRERNYVIAQPKEGDKDNKKSESGKLKEEKYEMDDFRLTAINLSSDACRGTTDSSKMKVKPKKATGMRRMN</sequence>
<feature type="compositionally biased region" description="Basic residues" evidence="1">
    <location>
        <begin position="69"/>
        <end position="83"/>
    </location>
</feature>
<protein>
    <submittedName>
        <fullName evidence="2">Uncharacterized protein</fullName>
    </submittedName>
</protein>
<proteinExistence type="predicted"/>
<evidence type="ECO:0000256" key="1">
    <source>
        <dbReference type="SAM" id="MobiDB-lite"/>
    </source>
</evidence>
<keyword evidence="3" id="KW-1185">Reference proteome</keyword>
<gene>
    <name evidence="2" type="ORF">DdX_01747</name>
</gene>
<organism evidence="2 3">
    <name type="scientific">Ditylenchus destructor</name>
    <dbReference type="NCBI Taxonomy" id="166010"/>
    <lineage>
        <taxon>Eukaryota</taxon>
        <taxon>Metazoa</taxon>
        <taxon>Ecdysozoa</taxon>
        <taxon>Nematoda</taxon>
        <taxon>Chromadorea</taxon>
        <taxon>Rhabditida</taxon>
        <taxon>Tylenchina</taxon>
        <taxon>Tylenchomorpha</taxon>
        <taxon>Sphaerularioidea</taxon>
        <taxon>Anguinidae</taxon>
        <taxon>Anguininae</taxon>
        <taxon>Ditylenchus</taxon>
    </lineage>
</organism>
<feature type="region of interest" description="Disordered" evidence="1">
    <location>
        <begin position="61"/>
        <end position="83"/>
    </location>
</feature>
<dbReference type="AlphaFoldDB" id="A0AAD4NMD7"/>
<comment type="caution">
    <text evidence="2">The sequence shown here is derived from an EMBL/GenBank/DDBJ whole genome shotgun (WGS) entry which is preliminary data.</text>
</comment>
<evidence type="ECO:0000313" key="3">
    <source>
        <dbReference type="Proteomes" id="UP001201812"/>
    </source>
</evidence>
<evidence type="ECO:0000313" key="2">
    <source>
        <dbReference type="EMBL" id="KAI1729505.1"/>
    </source>
</evidence>